<dbReference type="InterPro" id="IPR002455">
    <property type="entry name" value="GPCR3_GABA-B"/>
</dbReference>
<keyword evidence="3 9" id="KW-1133">Transmembrane helix</keyword>
<dbReference type="EMBL" id="CAICTM010000558">
    <property type="protein sequence ID" value="CAB9512867.1"/>
    <property type="molecule type" value="Genomic_DNA"/>
</dbReference>
<keyword evidence="2 9" id="KW-0812">Transmembrane</keyword>
<feature type="transmembrane region" description="Helical" evidence="9">
    <location>
        <begin position="483"/>
        <end position="506"/>
    </location>
</feature>
<dbReference type="OrthoDB" id="51718at2759"/>
<dbReference type="SMART" id="SM00062">
    <property type="entry name" value="PBPb"/>
    <property type="match status" value="1"/>
</dbReference>
<evidence type="ECO:0000313" key="11">
    <source>
        <dbReference type="EMBL" id="CAB9512867.1"/>
    </source>
</evidence>
<feature type="transmembrane region" description="Helical" evidence="9">
    <location>
        <begin position="518"/>
        <end position="541"/>
    </location>
</feature>
<name>A0A9N8E1N8_9STRA</name>
<dbReference type="PANTHER" id="PTHR10519">
    <property type="entry name" value="GABA-B RECEPTOR"/>
    <property type="match status" value="1"/>
</dbReference>
<accession>A0A9N8E1N8</accession>
<dbReference type="PROSITE" id="PS50259">
    <property type="entry name" value="G_PROTEIN_RECEP_F3_4"/>
    <property type="match status" value="1"/>
</dbReference>
<dbReference type="Pfam" id="PF00003">
    <property type="entry name" value="7tm_3"/>
    <property type="match status" value="1"/>
</dbReference>
<feature type="domain" description="G-protein coupled receptors family 3 profile" evidence="10">
    <location>
        <begin position="376"/>
        <end position="567"/>
    </location>
</feature>
<feature type="transmembrane region" description="Helical" evidence="9">
    <location>
        <begin position="359"/>
        <end position="378"/>
    </location>
</feature>
<dbReference type="CDD" id="cd15047">
    <property type="entry name" value="7tmC_GABA-B-like"/>
    <property type="match status" value="1"/>
</dbReference>
<evidence type="ECO:0000313" key="12">
    <source>
        <dbReference type="Proteomes" id="UP001153069"/>
    </source>
</evidence>
<evidence type="ECO:0000256" key="5">
    <source>
        <dbReference type="ARBA" id="ARBA00023136"/>
    </source>
</evidence>
<evidence type="ECO:0000259" key="10">
    <source>
        <dbReference type="PROSITE" id="PS50259"/>
    </source>
</evidence>
<reference evidence="11" key="1">
    <citation type="submission" date="2020-06" db="EMBL/GenBank/DDBJ databases">
        <authorList>
            <consortium name="Plant Systems Biology data submission"/>
        </authorList>
    </citation>
    <scope>NUCLEOTIDE SEQUENCE</scope>
    <source>
        <strain evidence="11">D6</strain>
    </source>
</reference>
<comment type="subcellular location">
    <subcellularLocation>
        <location evidence="1">Membrane</location>
        <topology evidence="1">Multi-pass membrane protein</topology>
    </subcellularLocation>
</comment>
<dbReference type="GO" id="GO:0004965">
    <property type="term" value="F:G protein-coupled GABA receptor activity"/>
    <property type="evidence" value="ECO:0007669"/>
    <property type="project" value="InterPro"/>
</dbReference>
<dbReference type="Gene3D" id="3.40.190.10">
    <property type="entry name" value="Periplasmic binding protein-like II"/>
    <property type="match status" value="2"/>
</dbReference>
<evidence type="ECO:0000256" key="2">
    <source>
        <dbReference type="ARBA" id="ARBA00022692"/>
    </source>
</evidence>
<dbReference type="InterPro" id="IPR001638">
    <property type="entry name" value="Solute-binding_3/MltF_N"/>
</dbReference>
<protein>
    <submittedName>
        <fullName evidence="11">Acid type B receptor subunit 2</fullName>
    </submittedName>
</protein>
<keyword evidence="6 11" id="KW-0675">Receptor</keyword>
<dbReference type="InterPro" id="IPR017978">
    <property type="entry name" value="GPCR_3_C"/>
</dbReference>
<feature type="transmembrane region" description="Helical" evidence="9">
    <location>
        <begin position="431"/>
        <end position="451"/>
    </location>
</feature>
<evidence type="ECO:0000256" key="1">
    <source>
        <dbReference type="ARBA" id="ARBA00004141"/>
    </source>
</evidence>
<comment type="caution">
    <text evidence="11">The sequence shown here is derived from an EMBL/GenBank/DDBJ whole genome shotgun (WGS) entry which is preliminary data.</text>
</comment>
<evidence type="ECO:0000256" key="8">
    <source>
        <dbReference type="ARBA" id="ARBA00023224"/>
    </source>
</evidence>
<dbReference type="Proteomes" id="UP001153069">
    <property type="component" value="Unassembled WGS sequence"/>
</dbReference>
<organism evidence="11 12">
    <name type="scientific">Seminavis robusta</name>
    <dbReference type="NCBI Taxonomy" id="568900"/>
    <lineage>
        <taxon>Eukaryota</taxon>
        <taxon>Sar</taxon>
        <taxon>Stramenopiles</taxon>
        <taxon>Ochrophyta</taxon>
        <taxon>Bacillariophyta</taxon>
        <taxon>Bacillariophyceae</taxon>
        <taxon>Bacillariophycidae</taxon>
        <taxon>Naviculales</taxon>
        <taxon>Naviculaceae</taxon>
        <taxon>Seminavis</taxon>
    </lineage>
</organism>
<evidence type="ECO:0000256" key="7">
    <source>
        <dbReference type="ARBA" id="ARBA00023180"/>
    </source>
</evidence>
<dbReference type="GO" id="GO:0038039">
    <property type="term" value="C:G protein-coupled receptor heterodimeric complex"/>
    <property type="evidence" value="ECO:0007669"/>
    <property type="project" value="TreeGrafter"/>
</dbReference>
<evidence type="ECO:0000256" key="9">
    <source>
        <dbReference type="SAM" id="Phobius"/>
    </source>
</evidence>
<feature type="transmembrane region" description="Helical" evidence="9">
    <location>
        <begin position="390"/>
        <end position="411"/>
    </location>
</feature>
<dbReference type="AlphaFoldDB" id="A0A9N8E1N8"/>
<proteinExistence type="predicted"/>
<feature type="transmembrane region" description="Helical" evidence="9">
    <location>
        <begin position="325"/>
        <end position="347"/>
    </location>
</feature>
<keyword evidence="7" id="KW-0325">Glycoprotein</keyword>
<dbReference type="SUPFAM" id="SSF53850">
    <property type="entry name" value="Periplasmic binding protein-like II"/>
    <property type="match status" value="1"/>
</dbReference>
<evidence type="ECO:0000256" key="4">
    <source>
        <dbReference type="ARBA" id="ARBA00023040"/>
    </source>
</evidence>
<keyword evidence="12" id="KW-1185">Reference proteome</keyword>
<evidence type="ECO:0000256" key="6">
    <source>
        <dbReference type="ARBA" id="ARBA00023170"/>
    </source>
</evidence>
<sequence length="622" mass="69302">MVLLQFSVGQPPDMEFPSTINLTAGVLLTPPFATLDEEGVFGGFEIELLERMKVYADQDGIPLHVELGVAPKFYDSAVDLVANDCNSTANPNDLDDCNAFDFIIGDFYQTVGRFQRVDFMPTWLHSKLGVLKYLFGDTLREIKSLSDAERSGAEVCYPPASYVEYLLQEYMPTIQGVPCPSSDIGECIDFLKGGNCAILANDQLLLEGYAKDDLSVDIIPENIQSQYFIWPLKQSLPPEVSWLLKKWMYEAGSKGDLELLHKKYFEVARCPVGTAGQNCELHCDAEHGIASIRGVCICKSTKWTGDDCSIAVEENLNRLPAGMVITAYALVGITVVTATGCAVWVIYNRKRAQLRAAQPVFLGLILVGAVISTSTIIAMAQEGNCMAVPWLYSVGFCVTFGSLFARIWRVYELVRSAAEMRRVSISIRDTLRWVGLVFALDIIILIVWSVVDPLEWTRETISSDLFGEPLESIGYCSSDHWRVFYSVLGIVHLALTAVACFMCYRARHIPEEFSSCKYISIAMFSNLQIFVIAIPVLIMVRKDPVTGFFVRSLMIWVNDIVVVGLIFGSLMKRLYVWDMSNRANVDSSAHNIAKGIRECSQNMRQQRISSASTAEQLNNPPQ</sequence>
<keyword evidence="4" id="KW-0297">G-protein coupled receptor</keyword>
<feature type="transmembrane region" description="Helical" evidence="9">
    <location>
        <begin position="553"/>
        <end position="571"/>
    </location>
</feature>
<dbReference type="PANTHER" id="PTHR10519:SF20">
    <property type="entry name" value="G-PROTEIN COUPLED RECEPTOR 156-RELATED"/>
    <property type="match status" value="1"/>
</dbReference>
<evidence type="ECO:0000256" key="3">
    <source>
        <dbReference type="ARBA" id="ARBA00022989"/>
    </source>
</evidence>
<keyword evidence="5 9" id="KW-0472">Membrane</keyword>
<gene>
    <name evidence="11" type="ORF">SEMRO_559_G166410.1</name>
</gene>
<keyword evidence="8" id="KW-0807">Transducer</keyword>